<feature type="region of interest" description="Disordered" evidence="1">
    <location>
        <begin position="1"/>
        <end position="51"/>
    </location>
</feature>
<evidence type="ECO:0000256" key="1">
    <source>
        <dbReference type="SAM" id="MobiDB-lite"/>
    </source>
</evidence>
<organism evidence="2">
    <name type="scientific">Brassica napus</name>
    <name type="common">Rape</name>
    <dbReference type="NCBI Taxonomy" id="3708"/>
    <lineage>
        <taxon>Eukaryota</taxon>
        <taxon>Viridiplantae</taxon>
        <taxon>Streptophyta</taxon>
        <taxon>Embryophyta</taxon>
        <taxon>Tracheophyta</taxon>
        <taxon>Spermatophyta</taxon>
        <taxon>Magnoliopsida</taxon>
        <taxon>eudicotyledons</taxon>
        <taxon>Gunneridae</taxon>
        <taxon>Pentapetalae</taxon>
        <taxon>rosids</taxon>
        <taxon>malvids</taxon>
        <taxon>Brassicales</taxon>
        <taxon>Brassicaceae</taxon>
        <taxon>Brassiceae</taxon>
        <taxon>Brassica</taxon>
    </lineage>
</organism>
<accession>A0A816THE2</accession>
<proteinExistence type="predicted"/>
<gene>
    <name evidence="2" type="ORF">DARMORV10_A05P21920.1</name>
</gene>
<reference evidence="2" key="1">
    <citation type="submission" date="2021-01" db="EMBL/GenBank/DDBJ databases">
        <authorList>
            <consortium name="Genoscope - CEA"/>
            <person name="William W."/>
        </authorList>
    </citation>
    <scope>NUCLEOTIDE SEQUENCE</scope>
</reference>
<name>A0A816THE2_BRANA</name>
<dbReference type="EMBL" id="HG994359">
    <property type="protein sequence ID" value="CAF2098227.1"/>
    <property type="molecule type" value="Genomic_DNA"/>
</dbReference>
<evidence type="ECO:0000313" key="2">
    <source>
        <dbReference type="EMBL" id="CAF2098227.1"/>
    </source>
</evidence>
<dbReference type="AlphaFoldDB" id="A0A816THE2"/>
<sequence length="51" mass="5643">MVSGAFPAALENLEDRMPLTPGRTHNPIRSPRQGKSAKWIRNFGKRIGPKG</sequence>
<protein>
    <submittedName>
        <fullName evidence="2">(rape) hypothetical protein</fullName>
    </submittedName>
</protein>
<dbReference type="Proteomes" id="UP001295469">
    <property type="component" value="Chromosome A05"/>
</dbReference>